<dbReference type="InterPro" id="IPR050641">
    <property type="entry name" value="RIFMO-like"/>
</dbReference>
<dbReference type="Gene3D" id="3.40.30.120">
    <property type="match status" value="1"/>
</dbReference>
<dbReference type="SUPFAM" id="SSF51905">
    <property type="entry name" value="FAD/NAD(P)-binding domain"/>
    <property type="match status" value="1"/>
</dbReference>
<evidence type="ECO:0000313" key="4">
    <source>
        <dbReference type="EMBL" id="MFC6281913.1"/>
    </source>
</evidence>
<dbReference type="Pfam" id="PF01494">
    <property type="entry name" value="FAD_binding_3"/>
    <property type="match status" value="1"/>
</dbReference>
<keyword evidence="2" id="KW-0274">FAD</keyword>
<accession>A0ABW1TXA1</accession>
<dbReference type="Pfam" id="PF21274">
    <property type="entry name" value="Rng_hyd_C"/>
    <property type="match status" value="1"/>
</dbReference>
<name>A0ABW1TXA1_9BURK</name>
<dbReference type="InterPro" id="IPR002938">
    <property type="entry name" value="FAD-bd"/>
</dbReference>
<reference evidence="5" key="1">
    <citation type="journal article" date="2019" name="Int. J. Syst. Evol. Microbiol.">
        <title>The Global Catalogue of Microorganisms (GCM) 10K type strain sequencing project: providing services to taxonomists for standard genome sequencing and annotation.</title>
        <authorList>
            <consortium name="The Broad Institute Genomics Platform"/>
            <consortium name="The Broad Institute Genome Sequencing Center for Infectious Disease"/>
            <person name="Wu L."/>
            <person name="Ma J."/>
        </authorList>
    </citation>
    <scope>NUCLEOTIDE SEQUENCE [LARGE SCALE GENOMIC DNA]</scope>
    <source>
        <strain evidence="5">CCUG 39402</strain>
    </source>
</reference>
<dbReference type="PRINTS" id="PR00420">
    <property type="entry name" value="RNGMNOXGNASE"/>
</dbReference>
<keyword evidence="5" id="KW-1185">Reference proteome</keyword>
<evidence type="ECO:0000256" key="1">
    <source>
        <dbReference type="ARBA" id="ARBA00022630"/>
    </source>
</evidence>
<dbReference type="NCBIfam" id="NF004780">
    <property type="entry name" value="PRK06126.1"/>
    <property type="match status" value="1"/>
</dbReference>
<sequence length="549" mass="60021">MDSVSKKVETPVLIVGAGPVGLGLALELSWRGIPCMLLEQRDGTIKTPKLGAIGLRTMEICRRWGIAERIRQTPFRRDYGLNMVFCTNIAGHFLARHPYPSLEEDAAPAESPEKKWRCPQLWFDPLLSQCVKEYDSVDLRYRTRVDSFRQEGDRVITEITDLETGRQETVIAQYMVGCDGAGSTVRNQLDIGMEGTPTLDHSAAIFFRSSALLASHDKGEAERYLFFGPKGFWGNISAMDGRELWRLTVVSNAEQVEQVCRDADQWVRRGIGRDDVPFEVLSALPWRRSQLTAKRYGEGRVFLAGDSAHTMSPTGGFGMNTGMGDAVDLGWKLEAMLKGWGGPALLDSYSAERLPIGVRNVNASAHNYFALKSVKDCAVIEESSAQGEALRSEVGDAIALATHTEWETLGIHLGYRYENSPICVPDGSTADADSPRFYVPTTRPGHRAPHAWLADGRSTLDLFGRGFVLLRLGATPPDTSAFSAAASACGMPLTVVDISSPAIAGLYERALVLVRPDGHCAWRGDAMPENPQQIIDTVRGVAPAGHKAG</sequence>
<dbReference type="PANTHER" id="PTHR43004:SF21">
    <property type="entry name" value="FAD-BINDING DOMAIN-CONTAINING PROTEIN-RELATED"/>
    <property type="match status" value="1"/>
</dbReference>
<dbReference type="InterPro" id="IPR036188">
    <property type="entry name" value="FAD/NAD-bd_sf"/>
</dbReference>
<proteinExistence type="predicted"/>
<evidence type="ECO:0000256" key="2">
    <source>
        <dbReference type="ARBA" id="ARBA00022827"/>
    </source>
</evidence>
<dbReference type="EMBL" id="JBHSRS010000018">
    <property type="protein sequence ID" value="MFC6281913.1"/>
    <property type="molecule type" value="Genomic_DNA"/>
</dbReference>
<organism evidence="4 5">
    <name type="scientific">Polaromonas aquatica</name>
    <dbReference type="NCBI Taxonomy" id="332657"/>
    <lineage>
        <taxon>Bacteria</taxon>
        <taxon>Pseudomonadati</taxon>
        <taxon>Pseudomonadota</taxon>
        <taxon>Betaproteobacteria</taxon>
        <taxon>Burkholderiales</taxon>
        <taxon>Comamonadaceae</taxon>
        <taxon>Polaromonas</taxon>
    </lineage>
</organism>
<dbReference type="PANTHER" id="PTHR43004">
    <property type="entry name" value="TRK SYSTEM POTASSIUM UPTAKE PROTEIN"/>
    <property type="match status" value="1"/>
</dbReference>
<dbReference type="RefSeq" id="WP_371438488.1">
    <property type="nucleotide sequence ID" value="NZ_JBHSRS010000018.1"/>
</dbReference>
<feature type="domain" description="FAD-binding" evidence="3">
    <location>
        <begin position="9"/>
        <end position="363"/>
    </location>
</feature>
<gene>
    <name evidence="4" type="ORF">ACFQND_11775</name>
</gene>
<dbReference type="Proteomes" id="UP001596270">
    <property type="component" value="Unassembled WGS sequence"/>
</dbReference>
<comment type="caution">
    <text evidence="4">The sequence shown here is derived from an EMBL/GenBank/DDBJ whole genome shotgun (WGS) entry which is preliminary data.</text>
</comment>
<protein>
    <submittedName>
        <fullName evidence="4">FAD-dependent oxidoreductase</fullName>
    </submittedName>
</protein>
<keyword evidence="1" id="KW-0285">Flavoprotein</keyword>
<evidence type="ECO:0000259" key="3">
    <source>
        <dbReference type="Pfam" id="PF01494"/>
    </source>
</evidence>
<evidence type="ECO:0000313" key="5">
    <source>
        <dbReference type="Proteomes" id="UP001596270"/>
    </source>
</evidence>
<dbReference type="Gene3D" id="3.30.9.10">
    <property type="entry name" value="D-Amino Acid Oxidase, subunit A, domain 2"/>
    <property type="match status" value="1"/>
</dbReference>
<dbReference type="Gene3D" id="3.50.50.60">
    <property type="entry name" value="FAD/NAD(P)-binding domain"/>
    <property type="match status" value="1"/>
</dbReference>